<feature type="transmembrane region" description="Helical" evidence="1">
    <location>
        <begin position="49"/>
        <end position="67"/>
    </location>
</feature>
<keyword evidence="1" id="KW-0472">Membrane</keyword>
<keyword evidence="1" id="KW-0812">Transmembrane</keyword>
<dbReference type="AlphaFoldDB" id="A0A6H1ZG11"/>
<gene>
    <name evidence="2" type="ORF">TM448A00317_0032</name>
    <name evidence="3" type="ORF">TM448B00343_0037</name>
</gene>
<evidence type="ECO:0000313" key="2">
    <source>
        <dbReference type="EMBL" id="QJA46130.1"/>
    </source>
</evidence>
<proteinExistence type="predicted"/>
<name>A0A6H1ZG11_9ZZZZ</name>
<dbReference type="EMBL" id="MT144003">
    <property type="protein sequence ID" value="QJA46130.1"/>
    <property type="molecule type" value="Genomic_DNA"/>
</dbReference>
<organism evidence="2">
    <name type="scientific">viral metagenome</name>
    <dbReference type="NCBI Taxonomy" id="1070528"/>
    <lineage>
        <taxon>unclassified sequences</taxon>
        <taxon>metagenomes</taxon>
        <taxon>organismal metagenomes</taxon>
    </lineage>
</organism>
<dbReference type="EMBL" id="MT144611">
    <property type="protein sequence ID" value="QJH95031.1"/>
    <property type="molecule type" value="Genomic_DNA"/>
</dbReference>
<evidence type="ECO:0000313" key="3">
    <source>
        <dbReference type="EMBL" id="QJH95031.1"/>
    </source>
</evidence>
<protein>
    <submittedName>
        <fullName evidence="2">Uncharacterized protein</fullName>
    </submittedName>
</protein>
<sequence>MPDTTPTNGQRLRAAEWQGYTKAKLEDILGEITGLKIEVKCLNKRMTNLQVKVAGIAGSVTVILMILKELFLK</sequence>
<evidence type="ECO:0000256" key="1">
    <source>
        <dbReference type="SAM" id="Phobius"/>
    </source>
</evidence>
<reference evidence="2" key="1">
    <citation type="submission" date="2020-03" db="EMBL/GenBank/DDBJ databases">
        <title>The deep terrestrial virosphere.</title>
        <authorList>
            <person name="Holmfeldt K."/>
            <person name="Nilsson E."/>
            <person name="Simone D."/>
            <person name="Lopez-Fernandez M."/>
            <person name="Wu X."/>
            <person name="de Brujin I."/>
            <person name="Lundin D."/>
            <person name="Andersson A."/>
            <person name="Bertilsson S."/>
            <person name="Dopson M."/>
        </authorList>
    </citation>
    <scope>NUCLEOTIDE SEQUENCE</scope>
    <source>
        <strain evidence="2">TM448A00317</strain>
        <strain evidence="3">TM448B00343</strain>
    </source>
</reference>
<keyword evidence="1" id="KW-1133">Transmembrane helix</keyword>
<accession>A0A6H1ZG11</accession>